<dbReference type="AlphaFoldDB" id="A0A4D4K8V2"/>
<proteinExistence type="predicted"/>
<accession>A0A4D4K8V2</accession>
<dbReference type="EMBL" id="BJHV01000001">
    <property type="protein sequence ID" value="GDY43038.1"/>
    <property type="molecule type" value="Genomic_DNA"/>
</dbReference>
<dbReference type="Proteomes" id="UP000463951">
    <property type="component" value="Chromosome"/>
</dbReference>
<dbReference type="EMBL" id="AP019620">
    <property type="protein sequence ID" value="BBJ43513.1"/>
    <property type="molecule type" value="Genomic_DNA"/>
</dbReference>
<keyword evidence="3" id="KW-1185">Reference proteome</keyword>
<evidence type="ECO:0000313" key="3">
    <source>
        <dbReference type="Proteomes" id="UP000299290"/>
    </source>
</evidence>
<evidence type="ECO:0000313" key="1">
    <source>
        <dbReference type="EMBL" id="BBJ43513.1"/>
    </source>
</evidence>
<gene>
    <name evidence="2" type="ORF">SANT12839_039200</name>
    <name evidence="1" type="ORF">SSPO_062310</name>
</gene>
<name>A0A4D4K8V2_9ACTN</name>
<evidence type="ECO:0000313" key="2">
    <source>
        <dbReference type="EMBL" id="GDY43038.1"/>
    </source>
</evidence>
<dbReference type="Proteomes" id="UP000299290">
    <property type="component" value="Unassembled WGS sequence"/>
</dbReference>
<evidence type="ECO:0000313" key="4">
    <source>
        <dbReference type="Proteomes" id="UP000463951"/>
    </source>
</evidence>
<organism evidence="2 3">
    <name type="scientific">Streptomyces antimycoticus</name>
    <dbReference type="NCBI Taxonomy" id="68175"/>
    <lineage>
        <taxon>Bacteria</taxon>
        <taxon>Bacillati</taxon>
        <taxon>Actinomycetota</taxon>
        <taxon>Actinomycetes</taxon>
        <taxon>Kitasatosporales</taxon>
        <taxon>Streptomycetaceae</taxon>
        <taxon>Streptomyces</taxon>
        <taxon>Streptomyces violaceusniger group</taxon>
    </lineage>
</organism>
<protein>
    <submittedName>
        <fullName evidence="2">Uncharacterized protein</fullName>
    </submittedName>
</protein>
<reference evidence="3 4" key="1">
    <citation type="journal article" date="2020" name="Int. J. Syst. Evol. Microbiol.">
        <title>Reclassification of Streptomyces castelarensis and Streptomyces sporoclivatus as later heterotypic synonyms of Streptomyces antimycoticus.</title>
        <authorList>
            <person name="Komaki H."/>
            <person name="Tamura T."/>
        </authorList>
    </citation>
    <scope>NUCLEOTIDE SEQUENCE [LARGE SCALE GENOMIC DNA]</scope>
    <source>
        <strain evidence="1 4">NBRC 100767</strain>
        <strain evidence="2 3">NBRC 12839</strain>
    </source>
</reference>
<sequence length="68" mass="7325">MLFFEETGLRDLVGVDLKNIGDDFLDGFTTLFDDGGHYRAPPFSGMGKATKLPLTLGAGRGGDNPRVH</sequence>